<dbReference type="GO" id="GO:0008236">
    <property type="term" value="F:serine-type peptidase activity"/>
    <property type="evidence" value="ECO:0007669"/>
    <property type="project" value="UniProtKB-KW"/>
</dbReference>
<gene>
    <name evidence="9" type="ORF">I5907_09875</name>
</gene>
<evidence type="ECO:0000313" key="10">
    <source>
        <dbReference type="Proteomes" id="UP000628448"/>
    </source>
</evidence>
<dbReference type="InterPro" id="IPR011811">
    <property type="entry name" value="Peptidase_S51_cyanophycinase"/>
</dbReference>
<evidence type="ECO:0000256" key="5">
    <source>
        <dbReference type="ARBA" id="ARBA00015719"/>
    </source>
</evidence>
<dbReference type="RefSeq" id="WP_196990550.1">
    <property type="nucleotide sequence ID" value="NZ_JADWYR010000001.1"/>
</dbReference>
<dbReference type="GO" id="GO:0008241">
    <property type="term" value="F:peptidyl-dipeptidase activity"/>
    <property type="evidence" value="ECO:0007669"/>
    <property type="project" value="UniProtKB-EC"/>
</dbReference>
<evidence type="ECO:0000313" key="9">
    <source>
        <dbReference type="EMBL" id="MBG9376542.1"/>
    </source>
</evidence>
<dbReference type="AlphaFoldDB" id="A0A931GYK9"/>
<dbReference type="GO" id="GO:0006508">
    <property type="term" value="P:proteolysis"/>
    <property type="evidence" value="ECO:0007669"/>
    <property type="project" value="UniProtKB-KW"/>
</dbReference>
<protein>
    <recommendedName>
        <fullName evidence="5">Cyanophycinase</fullName>
        <ecNumber evidence="4">3.4.15.6</ecNumber>
    </recommendedName>
</protein>
<dbReference type="GO" id="GO:0004180">
    <property type="term" value="F:carboxypeptidase activity"/>
    <property type="evidence" value="ECO:0007669"/>
    <property type="project" value="UniProtKB-KW"/>
</dbReference>
<dbReference type="CDD" id="cd03145">
    <property type="entry name" value="GAT1_cyanophycinase"/>
    <property type="match status" value="1"/>
</dbReference>
<evidence type="ECO:0000256" key="3">
    <source>
        <dbReference type="ARBA" id="ARBA00006534"/>
    </source>
</evidence>
<keyword evidence="7 9" id="KW-0378">Hydrolase</keyword>
<dbReference type="PANTHER" id="PTHR36175:SF1">
    <property type="entry name" value="CYANOPHYCINASE"/>
    <property type="match status" value="1"/>
</dbReference>
<evidence type="ECO:0000256" key="1">
    <source>
        <dbReference type="ARBA" id="ARBA00001092"/>
    </source>
</evidence>
<dbReference type="EMBL" id="JADWYR010000001">
    <property type="protein sequence ID" value="MBG9376542.1"/>
    <property type="molecule type" value="Genomic_DNA"/>
</dbReference>
<evidence type="ECO:0000256" key="4">
    <source>
        <dbReference type="ARBA" id="ARBA00013115"/>
    </source>
</evidence>
<accession>A0A931GYK9</accession>
<dbReference type="Proteomes" id="UP000628448">
    <property type="component" value="Unassembled WGS sequence"/>
</dbReference>
<reference evidence="9" key="1">
    <citation type="submission" date="2020-11" db="EMBL/GenBank/DDBJ databases">
        <title>Bacterial whole genome sequence for Panacibacter sp. DH6.</title>
        <authorList>
            <person name="Le V."/>
            <person name="Ko S."/>
            <person name="Ahn C.-Y."/>
            <person name="Oh H.-M."/>
        </authorList>
    </citation>
    <scope>NUCLEOTIDE SEQUENCE</scope>
    <source>
        <strain evidence="9">DH6</strain>
    </source>
</reference>
<comment type="catalytic activity">
    <reaction evidence="1">
        <text>[L-4-(L-arginin-2-N-yl)aspartate](n) + H2O = [L-4-(L-arginin-2-N-yl)aspartate](n-1) + L-4-(L-arginin-2-N-yl)aspartate</text>
        <dbReference type="Rhea" id="RHEA:12845"/>
        <dbReference type="Rhea" id="RHEA-COMP:13728"/>
        <dbReference type="Rhea" id="RHEA-COMP:13734"/>
        <dbReference type="ChEBI" id="CHEBI:15377"/>
        <dbReference type="ChEBI" id="CHEBI:137986"/>
        <dbReference type="ChEBI" id="CHEBI:137991"/>
        <dbReference type="EC" id="3.4.15.6"/>
    </reaction>
</comment>
<sequence length="275" mass="30427">MKWYFVVLITFTGFFSKAQKGSLFIIGGGDRTPAVMQAMMQTAALGKADHIAILPMSGAEPDTSFYYISQDLKPLCSNTIAMLNFTRDKVNDRQWLDSLKTAKLIFITGGDQSHFMKAVLHTPVFDAIHEAYKNGATIAGTSAGAAVMSKHMVTGNQLRGDTVYHSTFDRIWNKNIQFEPGLGLLDSVIIDQHFVVRSRYNRMMSALEAYPSYTCIGIDESTAIIVHAGKITVAGDSQVIVMKQPTNIRANKDGLIQFDDVLMSIYTAGEYFKIQ</sequence>
<dbReference type="NCBIfam" id="TIGR02069">
    <property type="entry name" value="cyanophycinase"/>
    <property type="match status" value="1"/>
</dbReference>
<dbReference type="Gene3D" id="3.40.50.880">
    <property type="match status" value="1"/>
</dbReference>
<proteinExistence type="inferred from homology"/>
<name>A0A931GYK9_9BACT</name>
<dbReference type="EC" id="3.4.15.6" evidence="4"/>
<keyword evidence="8" id="KW-0720">Serine protease</keyword>
<organism evidence="9 10">
    <name type="scientific">Panacibacter microcysteis</name>
    <dbReference type="NCBI Taxonomy" id="2793269"/>
    <lineage>
        <taxon>Bacteria</taxon>
        <taxon>Pseudomonadati</taxon>
        <taxon>Bacteroidota</taxon>
        <taxon>Chitinophagia</taxon>
        <taxon>Chitinophagales</taxon>
        <taxon>Chitinophagaceae</taxon>
        <taxon>Panacibacter</taxon>
    </lineage>
</organism>
<evidence type="ECO:0000256" key="7">
    <source>
        <dbReference type="ARBA" id="ARBA00022801"/>
    </source>
</evidence>
<keyword evidence="10" id="KW-1185">Reference proteome</keyword>
<evidence type="ECO:0000256" key="2">
    <source>
        <dbReference type="ARBA" id="ARBA00002039"/>
    </source>
</evidence>
<comment type="function">
    <text evidence="2">Exopeptidase that catalyzes the hydrolytic cleavage of multi-L-arginyl-poly-L-aspartic acid (cyanophycin; a water-insoluble reserve polymer) into aspartate-arginine dipeptides.</text>
</comment>
<dbReference type="InterPro" id="IPR029062">
    <property type="entry name" value="Class_I_gatase-like"/>
</dbReference>
<keyword evidence="9" id="KW-0121">Carboxypeptidase</keyword>
<dbReference type="InterPro" id="IPR005320">
    <property type="entry name" value="Peptidase_S51"/>
</dbReference>
<dbReference type="Pfam" id="PF03575">
    <property type="entry name" value="Peptidase_S51"/>
    <property type="match status" value="1"/>
</dbReference>
<keyword evidence="6" id="KW-0645">Protease</keyword>
<comment type="caution">
    <text evidence="9">The sequence shown here is derived from an EMBL/GenBank/DDBJ whole genome shotgun (WGS) entry which is preliminary data.</text>
</comment>
<evidence type="ECO:0000256" key="6">
    <source>
        <dbReference type="ARBA" id="ARBA00022670"/>
    </source>
</evidence>
<comment type="similarity">
    <text evidence="3">Belongs to the peptidase S51 family.</text>
</comment>
<dbReference type="PANTHER" id="PTHR36175">
    <property type="entry name" value="CYANOPHYCINASE"/>
    <property type="match status" value="1"/>
</dbReference>
<dbReference type="SUPFAM" id="SSF52317">
    <property type="entry name" value="Class I glutamine amidotransferase-like"/>
    <property type="match status" value="1"/>
</dbReference>
<evidence type="ECO:0000256" key="8">
    <source>
        <dbReference type="ARBA" id="ARBA00022825"/>
    </source>
</evidence>